<dbReference type="AlphaFoldDB" id="A0A9X4KMH4"/>
<feature type="region of interest" description="Disordered" evidence="1">
    <location>
        <begin position="90"/>
        <end position="157"/>
    </location>
</feature>
<gene>
    <name evidence="2" type="ORF">OMP38_16470</name>
</gene>
<feature type="compositionally biased region" description="Low complexity" evidence="1">
    <location>
        <begin position="129"/>
        <end position="139"/>
    </location>
</feature>
<feature type="compositionally biased region" description="Basic residues" evidence="1">
    <location>
        <begin position="101"/>
        <end position="112"/>
    </location>
</feature>
<evidence type="ECO:0000313" key="3">
    <source>
        <dbReference type="Proteomes" id="UP001153387"/>
    </source>
</evidence>
<accession>A0A9X4KMH4</accession>
<protein>
    <submittedName>
        <fullName evidence="2">Uncharacterized protein</fullName>
    </submittedName>
</protein>
<evidence type="ECO:0000313" key="2">
    <source>
        <dbReference type="EMBL" id="MDG0792285.1"/>
    </source>
</evidence>
<dbReference type="EMBL" id="JAPDHZ010000003">
    <property type="protein sequence ID" value="MDG0792285.1"/>
    <property type="molecule type" value="Genomic_DNA"/>
</dbReference>
<name>A0A9X4KMH4_9BACL</name>
<comment type="caution">
    <text evidence="2">The sequence shown here is derived from an EMBL/GenBank/DDBJ whole genome shotgun (WGS) entry which is preliminary data.</text>
</comment>
<keyword evidence="3" id="KW-1185">Reference proteome</keyword>
<dbReference type="Gene3D" id="3.40.50.1820">
    <property type="entry name" value="alpha/beta hydrolase"/>
    <property type="match status" value="1"/>
</dbReference>
<dbReference type="InterPro" id="IPR029058">
    <property type="entry name" value="AB_hydrolase_fold"/>
</dbReference>
<organism evidence="2 3">
    <name type="scientific">Cohnella ginsengisoli</name>
    <dbReference type="NCBI Taxonomy" id="425004"/>
    <lineage>
        <taxon>Bacteria</taxon>
        <taxon>Bacillati</taxon>
        <taxon>Bacillota</taxon>
        <taxon>Bacilli</taxon>
        <taxon>Bacillales</taxon>
        <taxon>Paenibacillaceae</taxon>
        <taxon>Cohnella</taxon>
    </lineage>
</organism>
<dbReference type="Proteomes" id="UP001153387">
    <property type="component" value="Unassembled WGS sequence"/>
</dbReference>
<reference evidence="2 3" key="1">
    <citation type="submission" date="2022-10" db="EMBL/GenBank/DDBJ databases">
        <title>Comparative genomic analysis of Cohnella hashimotonis sp. nov., isolated from the International Space Station.</title>
        <authorList>
            <person name="Simpson A."/>
            <person name="Venkateswaran K."/>
        </authorList>
    </citation>
    <scope>NUCLEOTIDE SEQUENCE [LARGE SCALE GENOMIC DNA]</scope>
    <source>
        <strain evidence="2 3">DSM 18997</strain>
    </source>
</reference>
<evidence type="ECO:0000256" key="1">
    <source>
        <dbReference type="SAM" id="MobiDB-lite"/>
    </source>
</evidence>
<proteinExistence type="predicted"/>
<feature type="compositionally biased region" description="Basic and acidic residues" evidence="1">
    <location>
        <begin position="113"/>
        <end position="122"/>
    </location>
</feature>
<sequence length="157" mass="17215">MKLEHYLDALKRQAAEKRAARGLPVTDESRGRLVAAFDRLLGEFPEAGDDPEPQLLERVACVGYTRELVEIGTVEGLRMRVYVLIPTGGGFRNDGASGGRRPARPRLRRARDRRPEAGRERAGGGGRAAQGLRRVAGPARIRRDRAGAGRIRRPQAG</sequence>
<dbReference type="RefSeq" id="WP_277566100.1">
    <property type="nucleotide sequence ID" value="NZ_JAPDHZ010000003.1"/>
</dbReference>